<organism evidence="2 3">
    <name type="scientific">Microthyrium microscopicum</name>
    <dbReference type="NCBI Taxonomy" id="703497"/>
    <lineage>
        <taxon>Eukaryota</taxon>
        <taxon>Fungi</taxon>
        <taxon>Dikarya</taxon>
        <taxon>Ascomycota</taxon>
        <taxon>Pezizomycotina</taxon>
        <taxon>Dothideomycetes</taxon>
        <taxon>Dothideomycetes incertae sedis</taxon>
        <taxon>Microthyriales</taxon>
        <taxon>Microthyriaceae</taxon>
        <taxon>Microthyrium</taxon>
    </lineage>
</organism>
<keyword evidence="3" id="KW-1185">Reference proteome</keyword>
<dbReference type="Proteomes" id="UP000799302">
    <property type="component" value="Unassembled WGS sequence"/>
</dbReference>
<evidence type="ECO:0000313" key="3">
    <source>
        <dbReference type="Proteomes" id="UP000799302"/>
    </source>
</evidence>
<keyword evidence="1" id="KW-0812">Transmembrane</keyword>
<evidence type="ECO:0000313" key="2">
    <source>
        <dbReference type="EMBL" id="KAF2667342.1"/>
    </source>
</evidence>
<name>A0A6A6U5C2_9PEZI</name>
<feature type="transmembrane region" description="Helical" evidence="1">
    <location>
        <begin position="55"/>
        <end position="73"/>
    </location>
</feature>
<reference evidence="2" key="1">
    <citation type="journal article" date="2020" name="Stud. Mycol.">
        <title>101 Dothideomycetes genomes: a test case for predicting lifestyles and emergence of pathogens.</title>
        <authorList>
            <person name="Haridas S."/>
            <person name="Albert R."/>
            <person name="Binder M."/>
            <person name="Bloem J."/>
            <person name="Labutti K."/>
            <person name="Salamov A."/>
            <person name="Andreopoulos B."/>
            <person name="Baker S."/>
            <person name="Barry K."/>
            <person name="Bills G."/>
            <person name="Bluhm B."/>
            <person name="Cannon C."/>
            <person name="Castanera R."/>
            <person name="Culley D."/>
            <person name="Daum C."/>
            <person name="Ezra D."/>
            <person name="Gonzalez J."/>
            <person name="Henrissat B."/>
            <person name="Kuo A."/>
            <person name="Liang C."/>
            <person name="Lipzen A."/>
            <person name="Lutzoni F."/>
            <person name="Magnuson J."/>
            <person name="Mondo S."/>
            <person name="Nolan M."/>
            <person name="Ohm R."/>
            <person name="Pangilinan J."/>
            <person name="Park H.-J."/>
            <person name="Ramirez L."/>
            <person name="Alfaro M."/>
            <person name="Sun H."/>
            <person name="Tritt A."/>
            <person name="Yoshinaga Y."/>
            <person name="Zwiers L.-H."/>
            <person name="Turgeon B."/>
            <person name="Goodwin S."/>
            <person name="Spatafora J."/>
            <person name="Crous P."/>
            <person name="Grigoriev I."/>
        </authorList>
    </citation>
    <scope>NUCLEOTIDE SEQUENCE</scope>
    <source>
        <strain evidence="2">CBS 115976</strain>
    </source>
</reference>
<keyword evidence="1" id="KW-0472">Membrane</keyword>
<gene>
    <name evidence="2" type="ORF">BT63DRAFT_290316</name>
</gene>
<protein>
    <submittedName>
        <fullName evidence="2">Uncharacterized protein</fullName>
    </submittedName>
</protein>
<evidence type="ECO:0000256" key="1">
    <source>
        <dbReference type="SAM" id="Phobius"/>
    </source>
</evidence>
<keyword evidence="1" id="KW-1133">Transmembrane helix</keyword>
<dbReference type="EMBL" id="MU004237">
    <property type="protein sequence ID" value="KAF2667342.1"/>
    <property type="molecule type" value="Genomic_DNA"/>
</dbReference>
<accession>A0A6A6U5C2</accession>
<proteinExistence type="predicted"/>
<dbReference type="AlphaFoldDB" id="A0A6A6U5C2"/>
<sequence>MMCLMTRASRSWRVQSWIRQNQAQLCAPCYQSPVRFQRRGVLLRRIRGPVLRTNWVIFLIQCLVALPSQWLTLRWKRCRQ</sequence>